<evidence type="ECO:0000256" key="1">
    <source>
        <dbReference type="SAM" id="Phobius"/>
    </source>
</evidence>
<keyword evidence="1" id="KW-0812">Transmembrane</keyword>
<evidence type="ECO:0000313" key="3">
    <source>
        <dbReference type="Proteomes" id="UP000274822"/>
    </source>
</evidence>
<dbReference type="Proteomes" id="UP000274822">
    <property type="component" value="Unassembled WGS sequence"/>
</dbReference>
<comment type="caution">
    <text evidence="2">The sequence shown here is derived from an EMBL/GenBank/DDBJ whole genome shotgun (WGS) entry which is preliminary data.</text>
</comment>
<keyword evidence="1" id="KW-1133">Transmembrane helix</keyword>
<dbReference type="AlphaFoldDB" id="A0A433QA97"/>
<sequence length="187" mass="20509">MNTTAPAHYFLPDGAKIYVWSVVAIGTVSCGFIGCNALLDPNRIRWNCFILSFLTLGMAVSNGLQASGFLEGLLYCNLTCISALLFNNFIMAVTVNLGGKFYSPEERINRLYWAAIVATILTNMVFIGSLIIHNVTSYFNGIIFDHIARMCVPVVIIISFAYAFYPVVVIGTDVDHKPALVIAVGVW</sequence>
<name>A0A433QA97_9FUNG</name>
<feature type="transmembrane region" description="Helical" evidence="1">
    <location>
        <begin position="46"/>
        <end position="66"/>
    </location>
</feature>
<keyword evidence="1" id="KW-0472">Membrane</keyword>
<feature type="transmembrane region" description="Helical" evidence="1">
    <location>
        <begin position="147"/>
        <end position="168"/>
    </location>
</feature>
<keyword evidence="3" id="KW-1185">Reference proteome</keyword>
<feature type="transmembrane region" description="Helical" evidence="1">
    <location>
        <begin position="17"/>
        <end position="39"/>
    </location>
</feature>
<gene>
    <name evidence="2" type="ORF">BC938DRAFT_484256</name>
</gene>
<organism evidence="2 3">
    <name type="scientific">Jimgerdemannia flammicorona</name>
    <dbReference type="NCBI Taxonomy" id="994334"/>
    <lineage>
        <taxon>Eukaryota</taxon>
        <taxon>Fungi</taxon>
        <taxon>Fungi incertae sedis</taxon>
        <taxon>Mucoromycota</taxon>
        <taxon>Mucoromycotina</taxon>
        <taxon>Endogonomycetes</taxon>
        <taxon>Endogonales</taxon>
        <taxon>Endogonaceae</taxon>
        <taxon>Jimgerdemannia</taxon>
    </lineage>
</organism>
<reference evidence="2 3" key="1">
    <citation type="journal article" date="2018" name="New Phytol.">
        <title>Phylogenomics of Endogonaceae and evolution of mycorrhizas within Mucoromycota.</title>
        <authorList>
            <person name="Chang Y."/>
            <person name="Desiro A."/>
            <person name="Na H."/>
            <person name="Sandor L."/>
            <person name="Lipzen A."/>
            <person name="Clum A."/>
            <person name="Barry K."/>
            <person name="Grigoriev I.V."/>
            <person name="Martin F.M."/>
            <person name="Stajich J.E."/>
            <person name="Smith M.E."/>
            <person name="Bonito G."/>
            <person name="Spatafora J.W."/>
        </authorList>
    </citation>
    <scope>NUCLEOTIDE SEQUENCE [LARGE SCALE GENOMIC DNA]</scope>
    <source>
        <strain evidence="2 3">AD002</strain>
    </source>
</reference>
<proteinExistence type="predicted"/>
<feature type="transmembrane region" description="Helical" evidence="1">
    <location>
        <begin position="72"/>
        <end position="99"/>
    </location>
</feature>
<dbReference type="EMBL" id="RBNJ01009909">
    <property type="protein sequence ID" value="RUS26692.1"/>
    <property type="molecule type" value="Genomic_DNA"/>
</dbReference>
<feature type="transmembrane region" description="Helical" evidence="1">
    <location>
        <begin position="111"/>
        <end position="135"/>
    </location>
</feature>
<accession>A0A433QA97</accession>
<evidence type="ECO:0000313" key="2">
    <source>
        <dbReference type="EMBL" id="RUS26692.1"/>
    </source>
</evidence>
<protein>
    <submittedName>
        <fullName evidence="2">Uncharacterized protein</fullName>
    </submittedName>
</protein>